<dbReference type="EMBL" id="KQ964855">
    <property type="protein sequence ID" value="KXN65565.1"/>
    <property type="molecule type" value="Genomic_DNA"/>
</dbReference>
<gene>
    <name evidence="2" type="ORF">CONCODRAFT_12812</name>
</gene>
<evidence type="ECO:0000313" key="3">
    <source>
        <dbReference type="Proteomes" id="UP000070444"/>
    </source>
</evidence>
<evidence type="ECO:0000256" key="1">
    <source>
        <dbReference type="SAM" id="SignalP"/>
    </source>
</evidence>
<keyword evidence="1" id="KW-0732">Signal</keyword>
<accession>A0A137NS31</accession>
<name>A0A137NS31_CONC2</name>
<dbReference type="AlphaFoldDB" id="A0A137NS31"/>
<evidence type="ECO:0000313" key="2">
    <source>
        <dbReference type="EMBL" id="KXN65565.1"/>
    </source>
</evidence>
<dbReference type="Proteomes" id="UP000070444">
    <property type="component" value="Unassembled WGS sequence"/>
</dbReference>
<protein>
    <submittedName>
        <fullName evidence="2">Uncharacterized protein</fullName>
    </submittedName>
</protein>
<feature type="chain" id="PRO_5007293998" evidence="1">
    <location>
        <begin position="32"/>
        <end position="76"/>
    </location>
</feature>
<feature type="signal peptide" evidence="1">
    <location>
        <begin position="1"/>
        <end position="31"/>
    </location>
</feature>
<organism evidence="2 3">
    <name type="scientific">Conidiobolus coronatus (strain ATCC 28846 / CBS 209.66 / NRRL 28638)</name>
    <name type="common">Delacroixia coronata</name>
    <dbReference type="NCBI Taxonomy" id="796925"/>
    <lineage>
        <taxon>Eukaryota</taxon>
        <taxon>Fungi</taxon>
        <taxon>Fungi incertae sedis</taxon>
        <taxon>Zoopagomycota</taxon>
        <taxon>Entomophthoromycotina</taxon>
        <taxon>Entomophthoromycetes</taxon>
        <taxon>Entomophthorales</taxon>
        <taxon>Ancylistaceae</taxon>
        <taxon>Conidiobolus</taxon>
    </lineage>
</organism>
<reference evidence="2 3" key="1">
    <citation type="journal article" date="2015" name="Genome Biol. Evol.">
        <title>Phylogenomic analyses indicate that early fungi evolved digesting cell walls of algal ancestors of land plants.</title>
        <authorList>
            <person name="Chang Y."/>
            <person name="Wang S."/>
            <person name="Sekimoto S."/>
            <person name="Aerts A.L."/>
            <person name="Choi C."/>
            <person name="Clum A."/>
            <person name="LaButti K.M."/>
            <person name="Lindquist E.A."/>
            <person name="Yee Ngan C."/>
            <person name="Ohm R.A."/>
            <person name="Salamov A.A."/>
            <person name="Grigoriev I.V."/>
            <person name="Spatafora J.W."/>
            <person name="Berbee M.L."/>
        </authorList>
    </citation>
    <scope>NUCLEOTIDE SEQUENCE [LARGE SCALE GENOMIC DNA]</scope>
    <source>
        <strain evidence="2 3">NRRL 28638</strain>
    </source>
</reference>
<sequence length="76" mass="8175">MKKAIINYNYQYPTTTMKFTLIALATTAVLAAPQPQPQPQLLGNNGLVGRLLSKEDLLNLSLHTVVGGLGNILAQL</sequence>
<proteinExistence type="predicted"/>
<keyword evidence="3" id="KW-1185">Reference proteome</keyword>